<accession>A0A8J6E8B9</accession>
<comment type="caution">
    <text evidence="1">The sequence shown here is derived from an EMBL/GenBank/DDBJ whole genome shotgun (WGS) entry which is preliminary data.</text>
</comment>
<dbReference type="Proteomes" id="UP000770717">
    <property type="component" value="Unassembled WGS sequence"/>
</dbReference>
<organism evidence="1 2">
    <name type="scientific">Eleutherodactylus coqui</name>
    <name type="common">Puerto Rican coqui</name>
    <dbReference type="NCBI Taxonomy" id="57060"/>
    <lineage>
        <taxon>Eukaryota</taxon>
        <taxon>Metazoa</taxon>
        <taxon>Chordata</taxon>
        <taxon>Craniata</taxon>
        <taxon>Vertebrata</taxon>
        <taxon>Euteleostomi</taxon>
        <taxon>Amphibia</taxon>
        <taxon>Batrachia</taxon>
        <taxon>Anura</taxon>
        <taxon>Neobatrachia</taxon>
        <taxon>Hyloidea</taxon>
        <taxon>Eleutherodactylidae</taxon>
        <taxon>Eleutherodactylinae</taxon>
        <taxon>Eleutherodactylus</taxon>
        <taxon>Eleutherodactylus</taxon>
    </lineage>
</organism>
<dbReference type="EMBL" id="WNTK01019485">
    <property type="protein sequence ID" value="KAG9461573.1"/>
    <property type="molecule type" value="Genomic_DNA"/>
</dbReference>
<reference evidence="1" key="1">
    <citation type="thesis" date="2020" institute="ProQuest LLC" country="789 East Eisenhower Parkway, Ann Arbor, MI, USA">
        <title>Comparative Genomics and Chromosome Evolution.</title>
        <authorList>
            <person name="Mudd A.B."/>
        </authorList>
    </citation>
    <scope>NUCLEOTIDE SEQUENCE</scope>
    <source>
        <strain evidence="1">HN-11 Male</strain>
        <tissue evidence="1">Kidney and liver</tissue>
    </source>
</reference>
<sequence>MHFNSLPPSRILLRAVWKALVGSSLSVAYVDPSLRRSIHIWIYLLLSNTTTLPPLSDCLITKLSFLSRSLRADFSSLVIFRALLCSGLIFFRSLSTNFSNKSNSGQLMAGGLVLLRSLQSVLARGIVISSSRLWRILTAGISDLSMPRSLANFSS</sequence>
<protein>
    <submittedName>
        <fullName evidence="1">Uncharacterized protein</fullName>
    </submittedName>
</protein>
<gene>
    <name evidence="1" type="ORF">GDO78_016378</name>
</gene>
<keyword evidence="2" id="KW-1185">Reference proteome</keyword>
<evidence type="ECO:0000313" key="2">
    <source>
        <dbReference type="Proteomes" id="UP000770717"/>
    </source>
</evidence>
<name>A0A8J6E8B9_ELECQ</name>
<proteinExistence type="predicted"/>
<evidence type="ECO:0000313" key="1">
    <source>
        <dbReference type="EMBL" id="KAG9461573.1"/>
    </source>
</evidence>
<dbReference type="AlphaFoldDB" id="A0A8J6E8B9"/>